<dbReference type="PROSITE" id="PS50060">
    <property type="entry name" value="MAM_2"/>
    <property type="match status" value="1"/>
</dbReference>
<dbReference type="AlphaFoldDB" id="A0AAE0Z604"/>
<evidence type="ECO:0000259" key="4">
    <source>
        <dbReference type="PROSITE" id="PS50060"/>
    </source>
</evidence>
<dbReference type="Proteomes" id="UP001283361">
    <property type="component" value="Unassembled WGS sequence"/>
</dbReference>
<feature type="compositionally biased region" description="Basic and acidic residues" evidence="1">
    <location>
        <begin position="585"/>
        <end position="612"/>
    </location>
</feature>
<keyword evidence="3" id="KW-0732">Signal</keyword>
<gene>
    <name evidence="5" type="ORF">RRG08_066695</name>
</gene>
<feature type="transmembrane region" description="Helical" evidence="2">
    <location>
        <begin position="619"/>
        <end position="641"/>
    </location>
</feature>
<dbReference type="GO" id="GO:0016020">
    <property type="term" value="C:membrane"/>
    <property type="evidence" value="ECO:0007669"/>
    <property type="project" value="InterPro"/>
</dbReference>
<evidence type="ECO:0000256" key="3">
    <source>
        <dbReference type="SAM" id="SignalP"/>
    </source>
</evidence>
<feature type="domain" description="MAM" evidence="4">
    <location>
        <begin position="46"/>
        <end position="200"/>
    </location>
</feature>
<comment type="caution">
    <text evidence="5">The sequence shown here is derived from an EMBL/GenBank/DDBJ whole genome shotgun (WGS) entry which is preliminary data.</text>
</comment>
<evidence type="ECO:0000256" key="2">
    <source>
        <dbReference type="SAM" id="Phobius"/>
    </source>
</evidence>
<keyword evidence="2" id="KW-0472">Membrane</keyword>
<evidence type="ECO:0000313" key="6">
    <source>
        <dbReference type="Proteomes" id="UP001283361"/>
    </source>
</evidence>
<evidence type="ECO:0000256" key="1">
    <source>
        <dbReference type="SAM" id="MobiDB-lite"/>
    </source>
</evidence>
<protein>
    <recommendedName>
        <fullName evidence="4">MAM domain-containing protein</fullName>
    </recommendedName>
</protein>
<feature type="chain" id="PRO_5041976891" description="MAM domain-containing protein" evidence="3">
    <location>
        <begin position="30"/>
        <end position="660"/>
    </location>
</feature>
<organism evidence="5 6">
    <name type="scientific">Elysia crispata</name>
    <name type="common">lettuce slug</name>
    <dbReference type="NCBI Taxonomy" id="231223"/>
    <lineage>
        <taxon>Eukaryota</taxon>
        <taxon>Metazoa</taxon>
        <taxon>Spiralia</taxon>
        <taxon>Lophotrochozoa</taxon>
        <taxon>Mollusca</taxon>
        <taxon>Gastropoda</taxon>
        <taxon>Heterobranchia</taxon>
        <taxon>Euthyneura</taxon>
        <taxon>Panpulmonata</taxon>
        <taxon>Sacoglossa</taxon>
        <taxon>Placobranchoidea</taxon>
        <taxon>Plakobranchidae</taxon>
        <taxon>Elysia</taxon>
    </lineage>
</organism>
<sequence length="660" mass="73026">MKILLSFPGKTRLLLLCWSVLILWPSAPAQPDEPDPQCTKDRKGLPACNFNTRNCWNEPKDDEEAWSHVKVGGQGQYQGPVKPIEKGYVYIDPKISQGQPRKLTGHISTGKKAICVKFYYATTGNSSAPITFYIQEGKVYSPVHRVEANTGGVWLETNFSCCLPDVNNAKLVAIEAASTADEIVAIDYVDVSTSSMSCTGDELVCYPTLEQKTTVKPQEEETTTAPSKGQSSGKSPKGQICASDQMHPGVPSCDFNSAGTCGWLEWTGMDTESNSTRPGLYDLDITTHTVLVADIEDDVESICMEVQFEVPTTQTDLGNIFAIYIKIQYETYLWGEAYNYEDGKQKDSKISRFESPLPAGTNRQILFVFQRETLNIDYIHIMASHLTPPLPKEVQETSTKKTNSLFTCSANSPFLKQRLCGMTPVPEHDWSNDLEPYYMNPREDIFPDKRYYILYKGTGQSLRHAPASLSTSSVMSSTGVFTLSFSYALSGNAKLEVRALDVRGRDNLAWSSTYESARKWVEVKVTPVNSWGLTKIIFKVLGSSPSTDTPVYVGLTDISITVPDEDNSKDDIGITRGVDGTGRVNGDDVDKNQGDDRDDTISNHSGDDHEDKKDSFEQYGVILLVLVLIIAVVVLIVVVVWKKDRMLPLLRVAPASSLVV</sequence>
<feature type="region of interest" description="Disordered" evidence="1">
    <location>
        <begin position="570"/>
        <end position="612"/>
    </location>
</feature>
<evidence type="ECO:0000313" key="5">
    <source>
        <dbReference type="EMBL" id="KAK3762567.1"/>
    </source>
</evidence>
<name>A0AAE0Z604_9GAST</name>
<dbReference type="Gene3D" id="2.60.120.200">
    <property type="match status" value="2"/>
</dbReference>
<feature type="signal peptide" evidence="3">
    <location>
        <begin position="1"/>
        <end position="29"/>
    </location>
</feature>
<dbReference type="Pfam" id="PF00629">
    <property type="entry name" value="MAM"/>
    <property type="match status" value="2"/>
</dbReference>
<reference evidence="5" key="1">
    <citation type="journal article" date="2023" name="G3 (Bethesda)">
        <title>A reference genome for the long-term kleptoplast-retaining sea slug Elysia crispata morphotype clarki.</title>
        <authorList>
            <person name="Eastman K.E."/>
            <person name="Pendleton A.L."/>
            <person name="Shaikh M.A."/>
            <person name="Suttiyut T."/>
            <person name="Ogas R."/>
            <person name="Tomko P."/>
            <person name="Gavelis G."/>
            <person name="Widhalm J.R."/>
            <person name="Wisecaver J.H."/>
        </authorList>
    </citation>
    <scope>NUCLEOTIDE SEQUENCE</scope>
    <source>
        <strain evidence="5">ECLA1</strain>
    </source>
</reference>
<dbReference type="InterPro" id="IPR000998">
    <property type="entry name" value="MAM_dom"/>
</dbReference>
<proteinExistence type="predicted"/>
<feature type="region of interest" description="Disordered" evidence="1">
    <location>
        <begin position="214"/>
        <end position="241"/>
    </location>
</feature>
<feature type="compositionally biased region" description="Low complexity" evidence="1">
    <location>
        <begin position="226"/>
        <end position="239"/>
    </location>
</feature>
<keyword evidence="6" id="KW-1185">Reference proteome</keyword>
<dbReference type="EMBL" id="JAWDGP010004683">
    <property type="protein sequence ID" value="KAK3762567.1"/>
    <property type="molecule type" value="Genomic_DNA"/>
</dbReference>
<keyword evidence="2" id="KW-0812">Transmembrane</keyword>
<accession>A0AAE0Z604</accession>
<keyword evidence="2" id="KW-1133">Transmembrane helix</keyword>